<gene>
    <name evidence="1" type="ORF">GCM10023336_19870</name>
</gene>
<keyword evidence="2" id="KW-1185">Reference proteome</keyword>
<dbReference type="Proteomes" id="UP001500124">
    <property type="component" value="Unassembled WGS sequence"/>
</dbReference>
<evidence type="ECO:0000313" key="1">
    <source>
        <dbReference type="EMBL" id="GAA5051291.1"/>
    </source>
</evidence>
<accession>A0ABP9K725</accession>
<organism evidence="1 2">
    <name type="scientific">Streptomyces similanensis</name>
    <dbReference type="NCBI Taxonomy" id="1274988"/>
    <lineage>
        <taxon>Bacteria</taxon>
        <taxon>Bacillati</taxon>
        <taxon>Actinomycetota</taxon>
        <taxon>Actinomycetes</taxon>
        <taxon>Kitasatosporales</taxon>
        <taxon>Streptomycetaceae</taxon>
        <taxon>Streptomyces</taxon>
    </lineage>
</organism>
<name>A0ABP9K725_9ACTN</name>
<evidence type="ECO:0000313" key="2">
    <source>
        <dbReference type="Proteomes" id="UP001500124"/>
    </source>
</evidence>
<sequence>MAADVNSPRITGKVQGRDIVLTGPLSKEEIRDKVWWWQHTESGTSEERGDGQHEFDRSEKSVINTLGGYYVVPDDPGTHEADELVETVYTELND</sequence>
<protein>
    <submittedName>
        <fullName evidence="1">Uncharacterized protein</fullName>
    </submittedName>
</protein>
<proteinExistence type="predicted"/>
<dbReference type="EMBL" id="BAABKC010000027">
    <property type="protein sequence ID" value="GAA5051291.1"/>
    <property type="molecule type" value="Genomic_DNA"/>
</dbReference>
<reference evidence="2" key="1">
    <citation type="journal article" date="2019" name="Int. J. Syst. Evol. Microbiol.">
        <title>The Global Catalogue of Microorganisms (GCM) 10K type strain sequencing project: providing services to taxonomists for standard genome sequencing and annotation.</title>
        <authorList>
            <consortium name="The Broad Institute Genomics Platform"/>
            <consortium name="The Broad Institute Genome Sequencing Center for Infectious Disease"/>
            <person name="Wu L."/>
            <person name="Ma J."/>
        </authorList>
    </citation>
    <scope>NUCLEOTIDE SEQUENCE [LARGE SCALE GENOMIC DNA]</scope>
    <source>
        <strain evidence="2">JCM 18410</strain>
    </source>
</reference>
<comment type="caution">
    <text evidence="1">The sequence shown here is derived from an EMBL/GenBank/DDBJ whole genome shotgun (WGS) entry which is preliminary data.</text>
</comment>
<dbReference type="RefSeq" id="WP_176146912.1">
    <property type="nucleotide sequence ID" value="NZ_BAABKC010000027.1"/>
</dbReference>